<name>A0AAV5DNW8_ELECO</name>
<dbReference type="AlphaFoldDB" id="A0AAV5DNW8"/>
<gene>
    <name evidence="1" type="primary">ga30130</name>
    <name evidence="1" type="ORF">PR202_ga30130</name>
</gene>
<keyword evidence="2" id="KW-1185">Reference proteome</keyword>
<evidence type="ECO:0000313" key="2">
    <source>
        <dbReference type="Proteomes" id="UP001054889"/>
    </source>
</evidence>
<evidence type="ECO:0000313" key="1">
    <source>
        <dbReference type="EMBL" id="GJN11895.1"/>
    </source>
</evidence>
<reference evidence="1" key="2">
    <citation type="submission" date="2021-12" db="EMBL/GenBank/DDBJ databases">
        <title>Resequencing data analysis of finger millet.</title>
        <authorList>
            <person name="Hatakeyama M."/>
            <person name="Aluri S."/>
            <person name="Balachadran M.T."/>
            <person name="Sivarajan S.R."/>
            <person name="Poveda L."/>
            <person name="Shimizu-Inatsugi R."/>
            <person name="Schlapbach R."/>
            <person name="Sreeman S.M."/>
            <person name="Shimizu K.K."/>
        </authorList>
    </citation>
    <scope>NUCLEOTIDE SEQUENCE</scope>
</reference>
<comment type="caution">
    <text evidence="1">The sequence shown here is derived from an EMBL/GenBank/DDBJ whole genome shotgun (WGS) entry which is preliminary data.</text>
</comment>
<sequence>MRPSITYWSAVFLRDNSGISCSDKLVSSCCPHNLVIQALRNGGIILLVESMEKLGKNLTPPSFLELGYYGIIGTIVSSMAGSQTSPLPLF</sequence>
<accession>A0AAV5DNW8</accession>
<organism evidence="1 2">
    <name type="scientific">Eleusine coracana subsp. coracana</name>
    <dbReference type="NCBI Taxonomy" id="191504"/>
    <lineage>
        <taxon>Eukaryota</taxon>
        <taxon>Viridiplantae</taxon>
        <taxon>Streptophyta</taxon>
        <taxon>Embryophyta</taxon>
        <taxon>Tracheophyta</taxon>
        <taxon>Spermatophyta</taxon>
        <taxon>Magnoliopsida</taxon>
        <taxon>Liliopsida</taxon>
        <taxon>Poales</taxon>
        <taxon>Poaceae</taxon>
        <taxon>PACMAD clade</taxon>
        <taxon>Chloridoideae</taxon>
        <taxon>Cynodonteae</taxon>
        <taxon>Eleusininae</taxon>
        <taxon>Eleusine</taxon>
    </lineage>
</organism>
<reference evidence="1" key="1">
    <citation type="journal article" date="2018" name="DNA Res.">
        <title>Multiple hybrid de novo genome assembly of finger millet, an orphan allotetraploid crop.</title>
        <authorList>
            <person name="Hatakeyama M."/>
            <person name="Aluri S."/>
            <person name="Balachadran M.T."/>
            <person name="Sivarajan S.R."/>
            <person name="Patrignani A."/>
            <person name="Gruter S."/>
            <person name="Poveda L."/>
            <person name="Shimizu-Inatsugi R."/>
            <person name="Baeten J."/>
            <person name="Francoijs K.J."/>
            <person name="Nataraja K.N."/>
            <person name="Reddy Y.A.N."/>
            <person name="Phadnis S."/>
            <person name="Ravikumar R.L."/>
            <person name="Schlapbach R."/>
            <person name="Sreeman S.M."/>
            <person name="Shimizu K.K."/>
        </authorList>
    </citation>
    <scope>NUCLEOTIDE SEQUENCE</scope>
</reference>
<protein>
    <submittedName>
        <fullName evidence="1">Uncharacterized protein</fullName>
    </submittedName>
</protein>
<dbReference type="Proteomes" id="UP001054889">
    <property type="component" value="Unassembled WGS sequence"/>
</dbReference>
<dbReference type="EMBL" id="BQKI01000020">
    <property type="protein sequence ID" value="GJN11895.1"/>
    <property type="molecule type" value="Genomic_DNA"/>
</dbReference>
<proteinExistence type="predicted"/>